<protein>
    <submittedName>
        <fullName evidence="1">Uncharacterized protein</fullName>
    </submittedName>
</protein>
<organism evidence="1 2">
    <name type="scientific">Trifolium medium</name>
    <dbReference type="NCBI Taxonomy" id="97028"/>
    <lineage>
        <taxon>Eukaryota</taxon>
        <taxon>Viridiplantae</taxon>
        <taxon>Streptophyta</taxon>
        <taxon>Embryophyta</taxon>
        <taxon>Tracheophyta</taxon>
        <taxon>Spermatophyta</taxon>
        <taxon>Magnoliopsida</taxon>
        <taxon>eudicotyledons</taxon>
        <taxon>Gunneridae</taxon>
        <taxon>Pentapetalae</taxon>
        <taxon>rosids</taxon>
        <taxon>fabids</taxon>
        <taxon>Fabales</taxon>
        <taxon>Fabaceae</taxon>
        <taxon>Papilionoideae</taxon>
        <taxon>50 kb inversion clade</taxon>
        <taxon>NPAAA clade</taxon>
        <taxon>Hologalegina</taxon>
        <taxon>IRL clade</taxon>
        <taxon>Trifolieae</taxon>
        <taxon>Trifolium</taxon>
    </lineage>
</organism>
<dbReference type="EMBL" id="LXQA010829296">
    <property type="protein sequence ID" value="MCI72990.1"/>
    <property type="molecule type" value="Genomic_DNA"/>
</dbReference>
<feature type="non-terminal residue" evidence="1">
    <location>
        <position position="46"/>
    </location>
</feature>
<dbReference type="AlphaFoldDB" id="A0A392UKT8"/>
<comment type="caution">
    <text evidence="1">The sequence shown here is derived from an EMBL/GenBank/DDBJ whole genome shotgun (WGS) entry which is preliminary data.</text>
</comment>
<reference evidence="1 2" key="1">
    <citation type="journal article" date="2018" name="Front. Plant Sci.">
        <title>Red Clover (Trifolium pratense) and Zigzag Clover (T. medium) - A Picture of Genomic Similarities and Differences.</title>
        <authorList>
            <person name="Dluhosova J."/>
            <person name="Istvanek J."/>
            <person name="Nedelnik J."/>
            <person name="Repkova J."/>
        </authorList>
    </citation>
    <scope>NUCLEOTIDE SEQUENCE [LARGE SCALE GENOMIC DNA]</scope>
    <source>
        <strain evidence="2">cv. 10/8</strain>
        <tissue evidence="1">Leaf</tissue>
    </source>
</reference>
<keyword evidence="2" id="KW-1185">Reference proteome</keyword>
<name>A0A392UKT8_9FABA</name>
<accession>A0A392UKT8</accession>
<proteinExistence type="predicted"/>
<evidence type="ECO:0000313" key="2">
    <source>
        <dbReference type="Proteomes" id="UP000265520"/>
    </source>
</evidence>
<evidence type="ECO:0000313" key="1">
    <source>
        <dbReference type="EMBL" id="MCI72990.1"/>
    </source>
</evidence>
<sequence length="46" mass="5043">MNRMPIPSRVGTDRVWRRFLGGLGCVRVAGSLVLGRPRGVVPLAIR</sequence>
<dbReference type="Proteomes" id="UP000265520">
    <property type="component" value="Unassembled WGS sequence"/>
</dbReference>